<evidence type="ECO:0000256" key="3">
    <source>
        <dbReference type="ARBA" id="ARBA00012239"/>
    </source>
</evidence>
<dbReference type="AlphaFoldDB" id="A0A823DKP6"/>
<dbReference type="EMBL" id="AAALRN010000007">
    <property type="protein sequence ID" value="EAD1186039.1"/>
    <property type="molecule type" value="Genomic_DNA"/>
</dbReference>
<dbReference type="NCBIfam" id="TIGR01979">
    <property type="entry name" value="sufS"/>
    <property type="match status" value="1"/>
</dbReference>
<dbReference type="GO" id="GO:0006534">
    <property type="term" value="P:cysteine metabolic process"/>
    <property type="evidence" value="ECO:0007669"/>
    <property type="project" value="InterPro"/>
</dbReference>
<protein>
    <recommendedName>
        <fullName evidence="3">cysteine desulfurase</fullName>
        <ecNumber evidence="3">2.8.1.7</ecNumber>
    </recommendedName>
</protein>
<dbReference type="GO" id="GO:0030170">
    <property type="term" value="F:pyridoxal phosphate binding"/>
    <property type="evidence" value="ECO:0007669"/>
    <property type="project" value="InterPro"/>
</dbReference>
<comment type="caution">
    <text evidence="8">The sequence shown here is derived from an EMBL/GenBank/DDBJ whole genome shotgun (WGS) entry which is preliminary data.</text>
</comment>
<comment type="similarity">
    <text evidence="2">Belongs to the class-V pyridoxal-phosphate-dependent aminotransferase family. Csd subfamily.</text>
</comment>
<name>A0A823DKP6_LISMN</name>
<dbReference type="SUPFAM" id="SSF53383">
    <property type="entry name" value="PLP-dependent transferases"/>
    <property type="match status" value="1"/>
</dbReference>
<dbReference type="InterPro" id="IPR015424">
    <property type="entry name" value="PyrdxlP-dep_Trfase"/>
</dbReference>
<dbReference type="InterPro" id="IPR010970">
    <property type="entry name" value="Cys_dSase_SufS"/>
</dbReference>
<organism evidence="8 9">
    <name type="scientific">Listeria monocytogenes</name>
    <dbReference type="NCBI Taxonomy" id="1639"/>
    <lineage>
        <taxon>Bacteria</taxon>
        <taxon>Bacillati</taxon>
        <taxon>Bacillota</taxon>
        <taxon>Bacilli</taxon>
        <taxon>Bacillales</taxon>
        <taxon>Listeriaceae</taxon>
        <taxon>Listeria</taxon>
    </lineage>
</organism>
<dbReference type="GO" id="GO:0031071">
    <property type="term" value="F:cysteine desulfurase activity"/>
    <property type="evidence" value="ECO:0007669"/>
    <property type="project" value="UniProtKB-EC"/>
</dbReference>
<reference evidence="8 9" key="1">
    <citation type="submission" date="2018-06" db="EMBL/GenBank/DDBJ databases">
        <authorList>
            <consortium name="GenomeTrakr: Next Generation Sequencing Network for Food Pathogen Tracability"/>
        </authorList>
    </citation>
    <scope>NUCLEOTIDE SEQUENCE [LARGE SCALE GENOMIC DNA]</scope>
    <source>
        <strain evidence="8 9">FDA00008584</strain>
    </source>
</reference>
<keyword evidence="4" id="KW-0808">Transferase</keyword>
<dbReference type="InterPro" id="IPR016454">
    <property type="entry name" value="Cysteine_dSase"/>
</dbReference>
<evidence type="ECO:0000256" key="5">
    <source>
        <dbReference type="ARBA" id="ARBA00022898"/>
    </source>
</evidence>
<sequence>MIDIQKIRADFPILAQEINEKPLAYLDNAATSQKPKQVIEALTHYYEFDNANVHRGVHTLAARATDAYESARGKVAKFIHAREVAEIIFTRGTTSAINLVVDSYAAANIEAGDEIVISYLEHHSNLIPWQQLAKRKGAVLKYIELEEDGTISVEQAKKTIGEKTKIVALAHVSNVLGTITPMKEIAAIAHQFGAVILVDGAQAVPHMEVDVVDLDADFYAFSGHKMMAPTGIGALYGKRELLDAMEPTEFGGEMIDFVELYDSTWKELPWKFEAGTPIIGGAIALGAAIDYLAEVGLANIHAHEQALASYAIEEMSKIEGITIYGPKDASKRCGLVTFNLEGAHPHDIATILDEDGIAIRAGHHCAQPLMKWLDVSSTARASFYIYNTKEEIDALIDGLKLTKEYFGL</sequence>
<evidence type="ECO:0000256" key="4">
    <source>
        <dbReference type="ARBA" id="ARBA00022679"/>
    </source>
</evidence>
<dbReference type="CDD" id="cd06453">
    <property type="entry name" value="SufS_like"/>
    <property type="match status" value="1"/>
</dbReference>
<evidence type="ECO:0000256" key="6">
    <source>
        <dbReference type="ARBA" id="ARBA00050776"/>
    </source>
</evidence>
<dbReference type="EC" id="2.8.1.7" evidence="3"/>
<evidence type="ECO:0000256" key="2">
    <source>
        <dbReference type="ARBA" id="ARBA00010447"/>
    </source>
</evidence>
<dbReference type="PIRSF" id="PIRSF005572">
    <property type="entry name" value="NifS"/>
    <property type="match status" value="1"/>
</dbReference>
<dbReference type="Proteomes" id="UP000403352">
    <property type="component" value="Unassembled WGS sequence"/>
</dbReference>
<comment type="catalytic activity">
    <reaction evidence="6">
        <text>(sulfur carrier)-H + L-cysteine = (sulfur carrier)-SH + L-alanine</text>
        <dbReference type="Rhea" id="RHEA:43892"/>
        <dbReference type="Rhea" id="RHEA-COMP:14737"/>
        <dbReference type="Rhea" id="RHEA-COMP:14739"/>
        <dbReference type="ChEBI" id="CHEBI:29917"/>
        <dbReference type="ChEBI" id="CHEBI:35235"/>
        <dbReference type="ChEBI" id="CHEBI:57972"/>
        <dbReference type="ChEBI" id="CHEBI:64428"/>
        <dbReference type="EC" id="2.8.1.7"/>
    </reaction>
</comment>
<gene>
    <name evidence="8" type="ORF">QD52_13205</name>
</gene>
<keyword evidence="5" id="KW-0663">Pyridoxal phosphate</keyword>
<proteinExistence type="inferred from homology"/>
<dbReference type="PANTHER" id="PTHR43586">
    <property type="entry name" value="CYSTEINE DESULFURASE"/>
    <property type="match status" value="1"/>
</dbReference>
<dbReference type="InterPro" id="IPR015422">
    <property type="entry name" value="PyrdxlP-dep_Trfase_small"/>
</dbReference>
<dbReference type="InterPro" id="IPR015421">
    <property type="entry name" value="PyrdxlP-dep_Trfase_major"/>
</dbReference>
<comment type="cofactor">
    <cofactor evidence="1">
        <name>pyridoxal 5'-phosphate</name>
        <dbReference type="ChEBI" id="CHEBI:597326"/>
    </cofactor>
</comment>
<evidence type="ECO:0000259" key="7">
    <source>
        <dbReference type="Pfam" id="PF00266"/>
    </source>
</evidence>
<evidence type="ECO:0000313" key="9">
    <source>
        <dbReference type="Proteomes" id="UP000403352"/>
    </source>
</evidence>
<dbReference type="InterPro" id="IPR000192">
    <property type="entry name" value="Aminotrans_V_dom"/>
</dbReference>
<dbReference type="Gene3D" id="3.90.1150.10">
    <property type="entry name" value="Aspartate Aminotransferase, domain 1"/>
    <property type="match status" value="1"/>
</dbReference>
<evidence type="ECO:0000256" key="1">
    <source>
        <dbReference type="ARBA" id="ARBA00001933"/>
    </source>
</evidence>
<dbReference type="Pfam" id="PF00266">
    <property type="entry name" value="Aminotran_5"/>
    <property type="match status" value="1"/>
</dbReference>
<evidence type="ECO:0000313" key="8">
    <source>
        <dbReference type="EMBL" id="EAD1186039.1"/>
    </source>
</evidence>
<feature type="domain" description="Aminotransferase class V" evidence="7">
    <location>
        <begin position="25"/>
        <end position="395"/>
    </location>
</feature>
<accession>A0A823DKP6</accession>
<dbReference type="Gene3D" id="3.40.640.10">
    <property type="entry name" value="Type I PLP-dependent aspartate aminotransferase-like (Major domain)"/>
    <property type="match status" value="1"/>
</dbReference>
<dbReference type="PANTHER" id="PTHR43586:SF8">
    <property type="entry name" value="CYSTEINE DESULFURASE 1, CHLOROPLASTIC"/>
    <property type="match status" value="1"/>
</dbReference>